<dbReference type="AlphaFoldDB" id="A0A1E8EXR5"/>
<dbReference type="InterPro" id="IPR036638">
    <property type="entry name" value="HLH_DNA-bd_sf"/>
</dbReference>
<accession>A0A1E8EXR5</accession>
<dbReference type="EMBL" id="LZFO01000023">
    <property type="protein sequence ID" value="OFI05576.1"/>
    <property type="molecule type" value="Genomic_DNA"/>
</dbReference>
<dbReference type="GO" id="GO:0046983">
    <property type="term" value="F:protein dimerization activity"/>
    <property type="evidence" value="ECO:0007669"/>
    <property type="project" value="InterPro"/>
</dbReference>
<proteinExistence type="predicted"/>
<dbReference type="OrthoDB" id="1923056at2"/>
<dbReference type="RefSeq" id="WP_084027591.1">
    <property type="nucleotide sequence ID" value="NZ_LZFO01000023.1"/>
</dbReference>
<keyword evidence="2" id="KW-1185">Reference proteome</keyword>
<dbReference type="Gene3D" id="4.10.280.10">
    <property type="entry name" value="Helix-loop-helix DNA-binding domain"/>
    <property type="match status" value="1"/>
</dbReference>
<organism evidence="1 2">
    <name type="scientific">Clostridium acetireducens DSM 10703</name>
    <dbReference type="NCBI Taxonomy" id="1121290"/>
    <lineage>
        <taxon>Bacteria</taxon>
        <taxon>Bacillati</taxon>
        <taxon>Bacillota</taxon>
        <taxon>Clostridia</taxon>
        <taxon>Eubacteriales</taxon>
        <taxon>Clostridiaceae</taxon>
        <taxon>Clostridium</taxon>
    </lineage>
</organism>
<dbReference type="InterPro" id="IPR037208">
    <property type="entry name" value="Spo0E-like_sf"/>
</dbReference>
<comment type="caution">
    <text evidence="1">The sequence shown here is derived from an EMBL/GenBank/DDBJ whole genome shotgun (WGS) entry which is preliminary data.</text>
</comment>
<evidence type="ECO:0000313" key="1">
    <source>
        <dbReference type="EMBL" id="OFI05576.1"/>
    </source>
</evidence>
<reference evidence="1 2" key="1">
    <citation type="submission" date="2016-06" db="EMBL/GenBank/DDBJ databases">
        <title>Genome sequence of Clostridium acetireducens DSM 10703.</title>
        <authorList>
            <person name="Poehlein A."/>
            <person name="Fluechter S."/>
            <person name="Duerre P."/>
            <person name="Daniel R."/>
        </authorList>
    </citation>
    <scope>NUCLEOTIDE SEQUENCE [LARGE SCALE GENOMIC DNA]</scope>
    <source>
        <strain evidence="1 2">DSM 10703</strain>
    </source>
</reference>
<sequence length="56" mass="6701">MNTNLVLLGKKIENMRNELHKLIYENDLTDNCVVKYSQKLDKLLVQYEYLKNKPKC</sequence>
<name>A0A1E8EXR5_9CLOT</name>
<evidence type="ECO:0000313" key="2">
    <source>
        <dbReference type="Proteomes" id="UP000175744"/>
    </source>
</evidence>
<dbReference type="GO" id="GO:0043937">
    <property type="term" value="P:regulation of sporulation"/>
    <property type="evidence" value="ECO:0007669"/>
    <property type="project" value="InterPro"/>
</dbReference>
<gene>
    <name evidence="1" type="ORF">CLOACE_15820</name>
</gene>
<protein>
    <submittedName>
        <fullName evidence="1">Spo0E like sporulation regulatory protein</fullName>
    </submittedName>
</protein>
<dbReference type="SUPFAM" id="SSF140500">
    <property type="entry name" value="BAS1536-like"/>
    <property type="match status" value="1"/>
</dbReference>
<dbReference type="Pfam" id="PF09388">
    <property type="entry name" value="SpoOE-like"/>
    <property type="match status" value="1"/>
</dbReference>
<dbReference type="InterPro" id="IPR018540">
    <property type="entry name" value="Spo0E-like"/>
</dbReference>
<dbReference type="Proteomes" id="UP000175744">
    <property type="component" value="Unassembled WGS sequence"/>
</dbReference>